<protein>
    <submittedName>
        <fullName evidence="1">Uncharacterized protein</fullName>
    </submittedName>
</protein>
<dbReference type="GeneID" id="38134087"/>
<dbReference type="EMBL" id="KZ852042">
    <property type="protein sequence ID" value="RDH34839.1"/>
    <property type="molecule type" value="Genomic_DNA"/>
</dbReference>
<reference evidence="1 2" key="1">
    <citation type="submission" date="2018-07" db="EMBL/GenBank/DDBJ databases">
        <title>The genomes of Aspergillus section Nigri reveals drivers in fungal speciation.</title>
        <authorList>
            <consortium name="DOE Joint Genome Institute"/>
            <person name="Vesth T.C."/>
            <person name="Nybo J."/>
            <person name="Theobald S."/>
            <person name="Brandl J."/>
            <person name="Frisvad J.C."/>
            <person name="Nielsen K.F."/>
            <person name="Lyhne E.K."/>
            <person name="Kogle M.E."/>
            <person name="Kuo A."/>
            <person name="Riley R."/>
            <person name="Clum A."/>
            <person name="Nolan M."/>
            <person name="Lipzen A."/>
            <person name="Salamov A."/>
            <person name="Henrissat B."/>
            <person name="Wiebenga A."/>
            <person name="De vries R.P."/>
            <person name="Grigoriev I.V."/>
            <person name="Mortensen U.H."/>
            <person name="Andersen M.R."/>
            <person name="Baker S.E."/>
        </authorList>
    </citation>
    <scope>NUCLEOTIDE SEQUENCE [LARGE SCALE GENOMIC DNA]</scope>
    <source>
        <strain evidence="1 2">CBS 139.54b</strain>
    </source>
</reference>
<gene>
    <name evidence="1" type="ORF">BDQ94DRAFT_140992</name>
</gene>
<dbReference type="RefSeq" id="XP_026627861.1">
    <property type="nucleotide sequence ID" value="XM_026765731.1"/>
</dbReference>
<dbReference type="Proteomes" id="UP000253729">
    <property type="component" value="Unassembled WGS sequence"/>
</dbReference>
<evidence type="ECO:0000313" key="1">
    <source>
        <dbReference type="EMBL" id="RDH34839.1"/>
    </source>
</evidence>
<dbReference type="AlphaFoldDB" id="A0A3F3Q6U9"/>
<organism evidence="1 2">
    <name type="scientific">Aspergillus welwitschiae</name>
    <dbReference type="NCBI Taxonomy" id="1341132"/>
    <lineage>
        <taxon>Eukaryota</taxon>
        <taxon>Fungi</taxon>
        <taxon>Dikarya</taxon>
        <taxon>Ascomycota</taxon>
        <taxon>Pezizomycotina</taxon>
        <taxon>Eurotiomycetes</taxon>
        <taxon>Eurotiomycetidae</taxon>
        <taxon>Eurotiales</taxon>
        <taxon>Aspergillaceae</taxon>
        <taxon>Aspergillus</taxon>
        <taxon>Aspergillus subgen. Circumdati</taxon>
    </lineage>
</organism>
<keyword evidence="2" id="KW-1185">Reference proteome</keyword>
<proteinExistence type="predicted"/>
<accession>A0A3F3Q6U9</accession>
<evidence type="ECO:0000313" key="2">
    <source>
        <dbReference type="Proteomes" id="UP000253729"/>
    </source>
</evidence>
<name>A0A3F3Q6U9_9EURO</name>
<sequence>MFFLFNPFCFLTARHSHSHSHSHSRFCSFRQAVAVNPHCCSFPIIDGLISGSTIGATTRPGMMQLNQPSFLPY</sequence>